<gene>
    <name evidence="1" type="ORF">PENSUB_8991</name>
</gene>
<accession>A0A1Q5TEU4</accession>
<name>A0A1Q5TEU4_9EURO</name>
<sequence>MSDPEGNPSLVVDWTTPPPELFKTILTYLDIDSVKALRLTDRRFAEQCIGQRFLGFIQQPILDVSLQNLRSLHALARNSALSKMIHSLTFLATSLDSSGAEKNLKSGDHIVREVHVRIFTATTNSPEELSNAESNLKWLKE</sequence>
<reference evidence="1 2" key="1">
    <citation type="submission" date="2016-10" db="EMBL/GenBank/DDBJ databases">
        <title>Genome sequence of the ascomycete fungus Penicillium subrubescens.</title>
        <authorList>
            <person name="De Vries R.P."/>
            <person name="Peng M."/>
            <person name="Dilokpimol A."/>
            <person name="Hilden K."/>
            <person name="Makela M.R."/>
            <person name="Grigoriev I."/>
            <person name="Riley R."/>
            <person name="Granchi Z."/>
        </authorList>
    </citation>
    <scope>NUCLEOTIDE SEQUENCE [LARGE SCALE GENOMIC DNA]</scope>
    <source>
        <strain evidence="1 2">CBS 132785</strain>
    </source>
</reference>
<dbReference type="OrthoDB" id="3886018at2759"/>
<evidence type="ECO:0000313" key="1">
    <source>
        <dbReference type="EMBL" id="OKO98740.1"/>
    </source>
</evidence>
<proteinExistence type="predicted"/>
<evidence type="ECO:0000313" key="2">
    <source>
        <dbReference type="Proteomes" id="UP000186955"/>
    </source>
</evidence>
<dbReference type="Proteomes" id="UP000186955">
    <property type="component" value="Unassembled WGS sequence"/>
</dbReference>
<keyword evidence="2" id="KW-1185">Reference proteome</keyword>
<dbReference type="AlphaFoldDB" id="A0A1Q5TEU4"/>
<evidence type="ECO:0008006" key="3">
    <source>
        <dbReference type="Google" id="ProtNLM"/>
    </source>
</evidence>
<dbReference type="EMBL" id="MNBE01000666">
    <property type="protein sequence ID" value="OKO98740.1"/>
    <property type="molecule type" value="Genomic_DNA"/>
</dbReference>
<organism evidence="1 2">
    <name type="scientific">Penicillium subrubescens</name>
    <dbReference type="NCBI Taxonomy" id="1316194"/>
    <lineage>
        <taxon>Eukaryota</taxon>
        <taxon>Fungi</taxon>
        <taxon>Dikarya</taxon>
        <taxon>Ascomycota</taxon>
        <taxon>Pezizomycotina</taxon>
        <taxon>Eurotiomycetes</taxon>
        <taxon>Eurotiomycetidae</taxon>
        <taxon>Eurotiales</taxon>
        <taxon>Aspergillaceae</taxon>
        <taxon>Penicillium</taxon>
    </lineage>
</organism>
<comment type="caution">
    <text evidence="1">The sequence shown here is derived from an EMBL/GenBank/DDBJ whole genome shotgun (WGS) entry which is preliminary data.</text>
</comment>
<protein>
    <recommendedName>
        <fullName evidence="3">F-box domain-containing protein</fullName>
    </recommendedName>
</protein>